<evidence type="ECO:0000256" key="5">
    <source>
        <dbReference type="RuleBase" id="RU003953"/>
    </source>
</evidence>
<keyword evidence="4 5" id="KW-0694">RNA-binding</keyword>
<dbReference type="CDD" id="cd05398">
    <property type="entry name" value="NT_ClassII-CCAase"/>
    <property type="match status" value="1"/>
</dbReference>
<comment type="similarity">
    <text evidence="1 5">Belongs to the tRNA nucleotidyltransferase/poly(A) polymerase family.</text>
</comment>
<feature type="domain" description="tRNA nucleotidyltransferase/poly(A) polymerase RNA and SrmB- binding" evidence="7">
    <location>
        <begin position="230"/>
        <end position="267"/>
    </location>
</feature>
<keyword evidence="9" id="KW-1185">Reference proteome</keyword>
<dbReference type="GO" id="GO:0003723">
    <property type="term" value="F:RNA binding"/>
    <property type="evidence" value="ECO:0007669"/>
    <property type="project" value="UniProtKB-KW"/>
</dbReference>
<dbReference type="InterPro" id="IPR002646">
    <property type="entry name" value="PolA_pol_head_dom"/>
</dbReference>
<dbReference type="Proteomes" id="UP000038009">
    <property type="component" value="Unassembled WGS sequence"/>
</dbReference>
<reference evidence="8 9" key="1">
    <citation type="journal article" date="2015" name="PLoS Pathog.">
        <title>Leptomonas seymouri: Adaptations to the Dixenous Life Cycle Analyzed by Genome Sequencing, Transcriptome Profiling and Co-infection with Leishmania donovani.</title>
        <authorList>
            <person name="Kraeva N."/>
            <person name="Butenko A."/>
            <person name="Hlavacova J."/>
            <person name="Kostygov A."/>
            <person name="Myskova J."/>
            <person name="Grybchuk D."/>
            <person name="Lestinova T."/>
            <person name="Votypka J."/>
            <person name="Volf P."/>
            <person name="Opperdoes F."/>
            <person name="Flegontov P."/>
            <person name="Lukes J."/>
            <person name="Yurchenko V."/>
        </authorList>
    </citation>
    <scope>NUCLEOTIDE SEQUENCE [LARGE SCALE GENOMIC DNA]</scope>
    <source>
        <strain evidence="8 9">ATCC 30220</strain>
    </source>
</reference>
<dbReference type="EMBL" id="LJSK01000316">
    <property type="protein sequence ID" value="KPI83861.1"/>
    <property type="molecule type" value="Genomic_DNA"/>
</dbReference>
<dbReference type="SUPFAM" id="SSF81891">
    <property type="entry name" value="Poly A polymerase C-terminal region-like"/>
    <property type="match status" value="1"/>
</dbReference>
<evidence type="ECO:0000259" key="7">
    <source>
        <dbReference type="Pfam" id="PF12627"/>
    </source>
</evidence>
<dbReference type="Gene3D" id="3.30.460.10">
    <property type="entry name" value="Beta Polymerase, domain 2"/>
    <property type="match status" value="1"/>
</dbReference>
<dbReference type="InterPro" id="IPR032828">
    <property type="entry name" value="PolyA_RNA-bd"/>
</dbReference>
<keyword evidence="3" id="KW-0547">Nucleotide-binding</keyword>
<evidence type="ECO:0000313" key="9">
    <source>
        <dbReference type="Proteomes" id="UP000038009"/>
    </source>
</evidence>
<organism evidence="8 9">
    <name type="scientific">Leptomonas seymouri</name>
    <dbReference type="NCBI Taxonomy" id="5684"/>
    <lineage>
        <taxon>Eukaryota</taxon>
        <taxon>Discoba</taxon>
        <taxon>Euglenozoa</taxon>
        <taxon>Kinetoplastea</taxon>
        <taxon>Metakinetoplastina</taxon>
        <taxon>Trypanosomatida</taxon>
        <taxon>Trypanosomatidae</taxon>
        <taxon>Leishmaniinae</taxon>
        <taxon>Leptomonas</taxon>
    </lineage>
</organism>
<protein>
    <submittedName>
        <fullName evidence="8">Putative tRNA nucleotidyltransferase</fullName>
    </submittedName>
</protein>
<dbReference type="InterPro" id="IPR043519">
    <property type="entry name" value="NT_sf"/>
</dbReference>
<gene>
    <name evidence="8" type="ORF">ABL78_7098</name>
</gene>
<evidence type="ECO:0000259" key="6">
    <source>
        <dbReference type="Pfam" id="PF01743"/>
    </source>
</evidence>
<dbReference type="AlphaFoldDB" id="A0A0N1HUG7"/>
<dbReference type="Gene3D" id="1.10.3090.10">
    <property type="entry name" value="cca-adding enzyme, domain 2"/>
    <property type="match status" value="1"/>
</dbReference>
<name>A0A0N1HUG7_LEPSE</name>
<dbReference type="Pfam" id="PF01743">
    <property type="entry name" value="PolyA_pol"/>
    <property type="match status" value="1"/>
</dbReference>
<dbReference type="PANTHER" id="PTHR13734:SF5">
    <property type="entry name" value="CCA TRNA NUCLEOTIDYLTRANSFERASE, MITOCHONDRIAL"/>
    <property type="match status" value="1"/>
</dbReference>
<dbReference type="GO" id="GO:0052929">
    <property type="term" value="F:ATP:3'-cytidine-cytidine-tRNA adenylyltransferase activity"/>
    <property type="evidence" value="ECO:0007669"/>
    <property type="project" value="TreeGrafter"/>
</dbReference>
<dbReference type="GO" id="GO:0000166">
    <property type="term" value="F:nucleotide binding"/>
    <property type="evidence" value="ECO:0007669"/>
    <property type="project" value="UniProtKB-KW"/>
</dbReference>
<evidence type="ECO:0000256" key="2">
    <source>
        <dbReference type="ARBA" id="ARBA00022679"/>
    </source>
</evidence>
<keyword evidence="2 5" id="KW-0808">Transferase</keyword>
<dbReference type="PANTHER" id="PTHR13734">
    <property type="entry name" value="TRNA-NUCLEOTIDYLTRANSFERASE"/>
    <property type="match status" value="1"/>
</dbReference>
<dbReference type="Pfam" id="PF12627">
    <property type="entry name" value="PolyA_pol_RNAbd"/>
    <property type="match status" value="1"/>
</dbReference>
<sequence>MIPRVVRLEAAISTAHQNVFASLLNVDREYELKTTLRVAGGWVRDMLLGLVSNDIDIAIETPANGEPVSGEVFALRVAEYQQAHGDRAHTVSVIRANPAMSKHIETATVRVHEIPVEFCALRTDVYTDASRIPQVRPGTPLEDALRRDFTINALFFNLHTGMVEDFTTGLDDLQHRVIRCPLEPRTTFTDDPLRLLRGVRFVGQLGALNFSLDPSVTECVDEDLLQVLQQKVSRERIGKEFVKMMSATNPERCIELLHRMQILQRVLLVSVVMKAQPGKSQLSNDVERMDRLVDLFSDGDARLKAAMMLCTRGLPILASSGVTAALREDQRVEAALFCLLVPFLCDAAGETEGMVRNICINSLKLPVASCDCVRRMIDAYSTLRVQLFNMAELSVLPLAQGTLKRLFSVMHNLNDGHVFPSALQVVLLAYALLEGPSTVAMGGSSSTQAQLAGDFAALWKNVADHPTLLNAFRMKLPINGKDLQKVYGIQPKDTGTMLLKVRLKLVLSPSASPEDIAAWMKEGAPL</sequence>
<dbReference type="VEuPathDB" id="TriTrypDB:Lsey_0316_0050"/>
<dbReference type="GO" id="GO:0052927">
    <property type="term" value="F:CC tRNA cytidylyltransferase activity"/>
    <property type="evidence" value="ECO:0007669"/>
    <property type="project" value="TreeGrafter"/>
</dbReference>
<dbReference type="SUPFAM" id="SSF81301">
    <property type="entry name" value="Nucleotidyltransferase"/>
    <property type="match status" value="1"/>
</dbReference>
<feature type="domain" description="Poly A polymerase head" evidence="6">
    <location>
        <begin position="36"/>
        <end position="179"/>
    </location>
</feature>
<evidence type="ECO:0000256" key="1">
    <source>
        <dbReference type="ARBA" id="ARBA00007265"/>
    </source>
</evidence>
<accession>A0A0N1HUG7</accession>
<proteinExistence type="inferred from homology"/>
<evidence type="ECO:0000313" key="8">
    <source>
        <dbReference type="EMBL" id="KPI83861.1"/>
    </source>
</evidence>
<evidence type="ECO:0000256" key="4">
    <source>
        <dbReference type="ARBA" id="ARBA00022884"/>
    </source>
</evidence>
<dbReference type="OMA" id="MVEDYTT"/>
<comment type="caution">
    <text evidence="8">The sequence shown here is derived from an EMBL/GenBank/DDBJ whole genome shotgun (WGS) entry which is preliminary data.</text>
</comment>
<evidence type="ECO:0000256" key="3">
    <source>
        <dbReference type="ARBA" id="ARBA00022741"/>
    </source>
</evidence>
<dbReference type="GO" id="GO:0001680">
    <property type="term" value="P:tRNA 3'-terminal CCA addition"/>
    <property type="evidence" value="ECO:0007669"/>
    <property type="project" value="TreeGrafter"/>
</dbReference>
<dbReference type="OrthoDB" id="445712at2759"/>